<feature type="active site" description="Proton donor; for dehydratase activity" evidence="4">
    <location>
        <position position="1221"/>
    </location>
</feature>
<feature type="region of interest" description="N-terminal hotdog fold" evidence="4">
    <location>
        <begin position="1029"/>
        <end position="1162"/>
    </location>
</feature>
<dbReference type="CDD" id="cd00833">
    <property type="entry name" value="PKS"/>
    <property type="match status" value="1"/>
</dbReference>
<dbReference type="SUPFAM" id="SSF56214">
    <property type="entry name" value="4'-phosphopantetheinyl transferase"/>
    <property type="match status" value="2"/>
</dbReference>
<dbReference type="InterPro" id="IPR050091">
    <property type="entry name" value="PKS_NRPS_Biosynth_Enz"/>
</dbReference>
<reference evidence="8 9" key="1">
    <citation type="submission" date="2024-10" db="EMBL/GenBank/DDBJ databases">
        <title>The Natural Products Discovery Center: Release of the First 8490 Sequenced Strains for Exploring Actinobacteria Biosynthetic Diversity.</title>
        <authorList>
            <person name="Kalkreuter E."/>
            <person name="Kautsar S.A."/>
            <person name="Yang D."/>
            <person name="Bader C.D."/>
            <person name="Teijaro C.N."/>
            <person name="Fluegel L."/>
            <person name="Davis C.M."/>
            <person name="Simpson J.R."/>
            <person name="Lauterbach L."/>
            <person name="Steele A.D."/>
            <person name="Gui C."/>
            <person name="Meng S."/>
            <person name="Li G."/>
            <person name="Viehrig K."/>
            <person name="Ye F."/>
            <person name="Su P."/>
            <person name="Kiefer A.F."/>
            <person name="Nichols A."/>
            <person name="Cepeda A.J."/>
            <person name="Yan W."/>
            <person name="Fan B."/>
            <person name="Jiang Y."/>
            <person name="Adhikari A."/>
            <person name="Zheng C.-J."/>
            <person name="Schuster L."/>
            <person name="Cowan T.M."/>
            <person name="Smanski M.J."/>
            <person name="Chevrette M.G."/>
            <person name="De Carvalho L.P.S."/>
            <person name="Shen B."/>
        </authorList>
    </citation>
    <scope>NUCLEOTIDE SEQUENCE [LARGE SCALE GENOMIC DNA]</scope>
    <source>
        <strain evidence="8 9">NPDC021253</strain>
    </source>
</reference>
<dbReference type="Gene3D" id="3.10.129.110">
    <property type="entry name" value="Polyketide synthase dehydratase"/>
    <property type="match status" value="1"/>
</dbReference>
<dbReference type="PROSITE" id="PS52004">
    <property type="entry name" value="KS3_2"/>
    <property type="match status" value="1"/>
</dbReference>
<evidence type="ECO:0000256" key="5">
    <source>
        <dbReference type="SAM" id="MobiDB-lite"/>
    </source>
</evidence>
<dbReference type="InterPro" id="IPR014031">
    <property type="entry name" value="Ketoacyl_synth_C"/>
</dbReference>
<dbReference type="Pfam" id="PF00698">
    <property type="entry name" value="Acyl_transf_1"/>
    <property type="match status" value="1"/>
</dbReference>
<dbReference type="Proteomes" id="UP001611075">
    <property type="component" value="Unassembled WGS sequence"/>
</dbReference>
<dbReference type="EMBL" id="JBIRPU010000007">
    <property type="protein sequence ID" value="MFI0793752.1"/>
    <property type="molecule type" value="Genomic_DNA"/>
</dbReference>
<accession>A0ABW7SM16</accession>
<dbReference type="Gene3D" id="3.90.470.20">
    <property type="entry name" value="4'-phosphopantetheinyl transferase domain"/>
    <property type="match status" value="2"/>
</dbReference>
<dbReference type="InterPro" id="IPR037143">
    <property type="entry name" value="4-PPantetheinyl_Trfase_dom_sf"/>
</dbReference>
<dbReference type="InterPro" id="IPR014030">
    <property type="entry name" value="Ketoacyl_synth_N"/>
</dbReference>
<dbReference type="Pfam" id="PF14765">
    <property type="entry name" value="PS-DH"/>
    <property type="match status" value="1"/>
</dbReference>
<feature type="region of interest" description="C-terminal hotdog fold" evidence="4">
    <location>
        <begin position="1172"/>
        <end position="1306"/>
    </location>
</feature>
<dbReference type="InterPro" id="IPR042104">
    <property type="entry name" value="PKS_dehydratase_sf"/>
</dbReference>
<dbReference type="Gene3D" id="3.40.47.10">
    <property type="match status" value="1"/>
</dbReference>
<evidence type="ECO:0000259" key="6">
    <source>
        <dbReference type="PROSITE" id="PS52004"/>
    </source>
</evidence>
<dbReference type="Pfam" id="PF02801">
    <property type="entry name" value="Ketoacyl-synt_C"/>
    <property type="match status" value="1"/>
</dbReference>
<dbReference type="PROSITE" id="PS00606">
    <property type="entry name" value="KS3_1"/>
    <property type="match status" value="1"/>
</dbReference>
<dbReference type="RefSeq" id="WP_396679450.1">
    <property type="nucleotide sequence ID" value="NZ_JBIRPU010000007.1"/>
</dbReference>
<dbReference type="SMART" id="SM00827">
    <property type="entry name" value="PKS_AT"/>
    <property type="match status" value="1"/>
</dbReference>
<evidence type="ECO:0000256" key="2">
    <source>
        <dbReference type="ARBA" id="ARBA00022553"/>
    </source>
</evidence>
<dbReference type="InterPro" id="IPR049900">
    <property type="entry name" value="PKS_mFAS_DH"/>
</dbReference>
<dbReference type="SMART" id="SM00825">
    <property type="entry name" value="PKS_KS"/>
    <property type="match status" value="1"/>
</dbReference>
<evidence type="ECO:0000313" key="9">
    <source>
        <dbReference type="Proteomes" id="UP001611075"/>
    </source>
</evidence>
<evidence type="ECO:0000259" key="7">
    <source>
        <dbReference type="PROSITE" id="PS52019"/>
    </source>
</evidence>
<dbReference type="InterPro" id="IPR016039">
    <property type="entry name" value="Thiolase-like"/>
</dbReference>
<dbReference type="SUPFAM" id="SSF53901">
    <property type="entry name" value="Thiolase-like"/>
    <property type="match status" value="1"/>
</dbReference>
<dbReference type="InterPro" id="IPR049551">
    <property type="entry name" value="PKS_DH_C"/>
</dbReference>
<evidence type="ECO:0000256" key="1">
    <source>
        <dbReference type="ARBA" id="ARBA00022450"/>
    </source>
</evidence>
<keyword evidence="1" id="KW-0596">Phosphopantetheine</keyword>
<dbReference type="PANTHER" id="PTHR43775">
    <property type="entry name" value="FATTY ACID SYNTHASE"/>
    <property type="match status" value="1"/>
</dbReference>
<gene>
    <name evidence="8" type="ORF">ACH4OY_13830</name>
</gene>
<dbReference type="SUPFAM" id="SSF52151">
    <property type="entry name" value="FabD/lysophospholipase-like"/>
    <property type="match status" value="1"/>
</dbReference>
<dbReference type="InterPro" id="IPR020841">
    <property type="entry name" value="PKS_Beta-ketoAc_synthase_dom"/>
</dbReference>
<feature type="domain" description="PKS/mFAS DH" evidence="7">
    <location>
        <begin position="1029"/>
        <end position="1306"/>
    </location>
</feature>
<dbReference type="Pfam" id="PF01648">
    <property type="entry name" value="ACPS"/>
    <property type="match status" value="1"/>
</dbReference>
<feature type="region of interest" description="Disordered" evidence="5">
    <location>
        <begin position="881"/>
        <end position="905"/>
    </location>
</feature>
<organism evidence="8 9">
    <name type="scientific">Micromonospora rubida</name>
    <dbReference type="NCBI Taxonomy" id="2697657"/>
    <lineage>
        <taxon>Bacteria</taxon>
        <taxon>Bacillati</taxon>
        <taxon>Actinomycetota</taxon>
        <taxon>Actinomycetes</taxon>
        <taxon>Micromonosporales</taxon>
        <taxon>Micromonosporaceae</taxon>
        <taxon>Micromonospora</taxon>
    </lineage>
</organism>
<dbReference type="Gene3D" id="3.40.366.10">
    <property type="entry name" value="Malonyl-Coenzyme A Acyl Carrier Protein, domain 2"/>
    <property type="match status" value="1"/>
</dbReference>
<dbReference type="InterPro" id="IPR001227">
    <property type="entry name" value="Ac_transferase_dom_sf"/>
</dbReference>
<protein>
    <submittedName>
        <fullName evidence="8">Beta-ketoacyl synthase N-terminal-like domain-containing protein</fullName>
    </submittedName>
</protein>
<keyword evidence="9" id="KW-1185">Reference proteome</keyword>
<feature type="compositionally biased region" description="Low complexity" evidence="5">
    <location>
        <begin position="884"/>
        <end position="899"/>
    </location>
</feature>
<feature type="compositionally biased region" description="Pro residues" evidence="5">
    <location>
        <begin position="991"/>
        <end position="1023"/>
    </location>
</feature>
<keyword evidence="3" id="KW-0808">Transferase</keyword>
<comment type="caution">
    <text evidence="8">The sequence shown here is derived from an EMBL/GenBank/DDBJ whole genome shotgun (WGS) entry which is preliminary data.</text>
</comment>
<dbReference type="InterPro" id="IPR016035">
    <property type="entry name" value="Acyl_Trfase/lysoPLipase"/>
</dbReference>
<dbReference type="InterPro" id="IPR014043">
    <property type="entry name" value="Acyl_transferase_dom"/>
</dbReference>
<feature type="region of interest" description="Disordered" evidence="5">
    <location>
        <begin position="988"/>
        <end position="1046"/>
    </location>
</feature>
<feature type="domain" description="Ketosynthase family 3 (KS3)" evidence="6">
    <location>
        <begin position="8"/>
        <end position="466"/>
    </location>
</feature>
<dbReference type="InterPro" id="IPR018201">
    <property type="entry name" value="Ketoacyl_synth_AS"/>
</dbReference>
<dbReference type="Gene3D" id="3.30.70.250">
    <property type="entry name" value="Malonyl-CoA ACP transacylase, ACP-binding"/>
    <property type="match status" value="1"/>
</dbReference>
<evidence type="ECO:0000256" key="3">
    <source>
        <dbReference type="ARBA" id="ARBA00022679"/>
    </source>
</evidence>
<feature type="active site" description="Proton acceptor; for dehydratase activity" evidence="4">
    <location>
        <position position="1065"/>
    </location>
</feature>
<dbReference type="Pfam" id="PF00109">
    <property type="entry name" value="ketoacyl-synt"/>
    <property type="match status" value="1"/>
</dbReference>
<sequence>MSNGAPGSGRIAIVGMAALLPAAGDLDSYWRNLVGGVDAITEVPPHRWDEEFYDPEQAHRPDRMYCRRGGFVDEYATFEPLRFGVMPASVGDTEPDQLIALEVAAAAIDDAGGSDRLGDSERVGVILGRGGTLSPGQARYAQRVRMSSQVVSILRELIPDVDPARLELLRKKFDERLGPYQPEGTIGLVPNLAASRVANRLDLRGPAYTIDAACASSLIAVDQGITELLNGRLDAVLAGGVHHVHDITFWSVFSQLRALSRRGEIRPFDAAADGLLIGEGTGVVVLKRYADALRDGDRIYAVIRGSGVSSDGRSASMFNPAVSGQVLAIRRAWEAAGLDPTAPDALGLLEAHGTGTPTGDAAELTTVAEVFGPYRGGPRPVIGSVKSMIGHAMPAAGVAGLIKATLAVHHGVLPPTLHCESPRAEMAATRFAPIPAARPWECDGPRRAGVNAFGFGGINSHVIVEQAPASVGEPLVGVAAPAAGAGRVAVDEPDRVLWLAAPDPAGLAELLARDDASVRRLGVELADRSGGEAPGRTRLGIVDPTDKLLAVARRAVARGQAWRGGRDIWFSPEPLLADGAGKLAFVFPGLEAEFAPRTADLAAHFGLPDREWSAADLGRHGAGLIEVGKLLDAALGRIGVRPDALAGHSIGEWTAAAVSGQITTAAMDEFLELFNADSVEVSGYVFAAVGAGADQVNPLLGDYPGVVLSHDNAPAQSVVNGPETQVDRLVDALRTRNVLCQKLPFRSAFHTPAFAEGLTSIGAALGRWEVRPARVPVWSATLHAPFPEDEDEVNRTFVRHMMEPVWFRQTVEAMYVAGFRVFLQVGAGQLASLIGDNLRGRDHLAMPVNTAHRSGLDQLRRVATALWVEGAAPDLRALAAPGRTASGAPSAPAKPAGATGRRGPRMKLDLGGPLIRLGADAAGLLGLDAPPAAGNTAAAGRAADPAAALAALNRLAERSSAAAELAALLQDTAQGAVSVLTAAAGGGTITPAPPATPARPPAPATPARPPAPATTARPAPPATPARSQPARPGNSGPGAGGEVGREVGRTTLRVSLETMPYLLDHCFFVQPDDWPDPEDRWPVVPATALVAHMVDAVEQVVPGVRVVAVHDAKFLKWLIAEPATDVEIVVRAAGPNRYGVVFTGYARSTIEVAPAYPAPPPVWTHDPATERPPTLGAAEMYAQRLMFHGPRFQGVTEIHALGDLHVRGVVTAPSPPGALLDNALQVIGNWLITTQPFRTVALPVGLGRVRFFGPPPPAGRAFECVARIRSIDDGKLLADTQLSYAGRVWAQIEGVHDRRFDSHPQARIAERFPERYPMSLLQPEGWAMAFDCWTDLVTQGMAARGVLGGAGYAEYERQPARARKQWLLGRVAAKDAVRSRLWERGHTDIYPIELTVGNDADGRPWVRGRPGRGLEDCDVSLAHCAEVGVAIARLRPAGAPAGGPGVGIDVAEVADHPQSTVTFALTDAEAALLASLAGGDAAVRRLWFTRFWAAKEAVGKAEGTGLDGRPRRFRVRAAGDAALTVEVAGREYRVGHREVANPEGLPARRYVVAWTWGPEPDPAAPPGVSRP</sequence>
<dbReference type="InterPro" id="IPR008278">
    <property type="entry name" value="4-PPantetheinyl_Trfase_dom"/>
</dbReference>
<evidence type="ECO:0000313" key="8">
    <source>
        <dbReference type="EMBL" id="MFI0793752.1"/>
    </source>
</evidence>
<dbReference type="PROSITE" id="PS52019">
    <property type="entry name" value="PKS_MFAS_DH"/>
    <property type="match status" value="1"/>
</dbReference>
<dbReference type="InterPro" id="IPR016036">
    <property type="entry name" value="Malonyl_transacylase_ACP-bd"/>
</dbReference>
<proteinExistence type="predicted"/>
<evidence type="ECO:0000256" key="4">
    <source>
        <dbReference type="PROSITE-ProRule" id="PRU01363"/>
    </source>
</evidence>
<keyword evidence="2" id="KW-0597">Phosphoprotein</keyword>
<name>A0ABW7SM16_9ACTN</name>
<dbReference type="PANTHER" id="PTHR43775:SF37">
    <property type="entry name" value="SI:DKEY-61P9.11"/>
    <property type="match status" value="1"/>
</dbReference>
<dbReference type="SUPFAM" id="SSF55048">
    <property type="entry name" value="Probable ACP-binding domain of malonyl-CoA ACP transacylase"/>
    <property type="match status" value="1"/>
</dbReference>